<proteinExistence type="predicted"/>
<organism evidence="1">
    <name type="scientific">Siphoviridae sp. ct7yc1</name>
    <dbReference type="NCBI Taxonomy" id="2827788"/>
    <lineage>
        <taxon>Viruses</taxon>
        <taxon>Duplodnaviria</taxon>
        <taxon>Heunggongvirae</taxon>
        <taxon>Uroviricota</taxon>
        <taxon>Caudoviricetes</taxon>
    </lineage>
</organism>
<protein>
    <submittedName>
        <fullName evidence="1">Uncharacterized protein</fullName>
    </submittedName>
</protein>
<sequence length="42" mass="4743">MGGKKHTVELKYDGYMYTVISDGVLFKQTANELFAVQAFNEV</sequence>
<name>A0A8S5TIJ9_9CAUD</name>
<accession>A0A8S5TIJ9</accession>
<evidence type="ECO:0000313" key="1">
    <source>
        <dbReference type="EMBL" id="DAF63148.1"/>
    </source>
</evidence>
<reference evidence="1" key="1">
    <citation type="journal article" date="2021" name="Proc. Natl. Acad. Sci. U.S.A.">
        <title>A Catalog of Tens of Thousands of Viruses from Human Metagenomes Reveals Hidden Associations with Chronic Diseases.</title>
        <authorList>
            <person name="Tisza M.J."/>
            <person name="Buck C.B."/>
        </authorList>
    </citation>
    <scope>NUCLEOTIDE SEQUENCE</scope>
    <source>
        <strain evidence="1">Ct7yc1</strain>
    </source>
</reference>
<dbReference type="EMBL" id="BK032833">
    <property type="protein sequence ID" value="DAF63148.1"/>
    <property type="molecule type" value="Genomic_DNA"/>
</dbReference>